<dbReference type="CDD" id="cd04059">
    <property type="entry name" value="Peptidases_S8_Protein_convertases_Kexins_Furin-like"/>
    <property type="match status" value="1"/>
</dbReference>
<evidence type="ECO:0000256" key="2">
    <source>
        <dbReference type="ARBA" id="ARBA00022685"/>
    </source>
</evidence>
<keyword evidence="6" id="KW-0865">Zymogen</keyword>
<dbReference type="Pfam" id="PF01483">
    <property type="entry name" value="P_proprotein"/>
    <property type="match status" value="1"/>
</dbReference>
<dbReference type="InterPro" id="IPR023828">
    <property type="entry name" value="Peptidase_S8_Ser-AS"/>
</dbReference>
<dbReference type="PROSITE" id="PS00137">
    <property type="entry name" value="SUBTILASE_HIS"/>
    <property type="match status" value="1"/>
</dbReference>
<evidence type="ECO:0000256" key="7">
    <source>
        <dbReference type="ARBA" id="ARBA00023180"/>
    </source>
</evidence>
<sequence>MQLYETKALFTLFQVAWVEQQLVKRRVKRDLEFNDPGWSKMWYLQQGGFKGLDMNVKEVWKQGFAGQGVTVSILDDGLETDHPDLKDNYSSEASFDVNNNDGDPTPNRHGTRCAGEVAAVANNSLCGLGIAWRARVGGIRMLDGGVTDAMESRSLSHAMQGRGGLGSIFVWANGNGGKEKDNCNCDGYTNSIYTLSVSSVTQSGSIPWYAEKCASTLAVTYSSGVGFEQGVVTTDLNHTCTDRHSGTSASAPMAAGIVALVLSANAKLSWRDMQYLVVMTARPQSLFSVDWRTNAVNRRFSHAFGYGLMDASAMVKLARKWTTLPIQRVCEVKQQIPFQATISEGRHRNFIIETDGCFKEALSRHLTNHSVNFLEHVQAKVTLTSNKRGEVQIFLESPRGTKTNLLDKRPYDTAIGSFKDWPFMSVHFWGEEAVGKWTLSVYANRATAPIASNKEMVIYARK</sequence>
<protein>
    <recommendedName>
        <fullName evidence="11">P/Homo B domain-containing protein</fullName>
    </recommendedName>
</protein>
<evidence type="ECO:0000256" key="9">
    <source>
        <dbReference type="PROSITE-ProRule" id="PRU01240"/>
    </source>
</evidence>
<keyword evidence="1 9" id="KW-0645">Protease</keyword>
<dbReference type="GO" id="GO:0004252">
    <property type="term" value="F:serine-type endopeptidase activity"/>
    <property type="evidence" value="ECO:0007669"/>
    <property type="project" value="UniProtKB-UniRule"/>
</dbReference>
<evidence type="ECO:0000313" key="13">
    <source>
        <dbReference type="Proteomes" id="UP001626550"/>
    </source>
</evidence>
<dbReference type="PROSITE" id="PS00136">
    <property type="entry name" value="SUBTILASE_ASP"/>
    <property type="match status" value="1"/>
</dbReference>
<comment type="caution">
    <text evidence="12">The sequence shown here is derived from an EMBL/GenBank/DDBJ whole genome shotgun (WGS) entry which is preliminary data.</text>
</comment>
<feature type="active site" description="Charge relay system" evidence="8 9">
    <location>
        <position position="75"/>
    </location>
</feature>
<name>A0ABD2QNC2_9PLAT</name>
<dbReference type="PRINTS" id="PR00723">
    <property type="entry name" value="SUBTILISIN"/>
</dbReference>
<keyword evidence="7" id="KW-0325">Glycoprotein</keyword>
<feature type="active site" description="Charge relay system" evidence="8 9">
    <location>
        <position position="109"/>
    </location>
</feature>
<dbReference type="GO" id="GO:0006508">
    <property type="term" value="P:proteolysis"/>
    <property type="evidence" value="ECO:0007669"/>
    <property type="project" value="UniProtKB-KW"/>
</dbReference>
<evidence type="ECO:0000313" key="12">
    <source>
        <dbReference type="EMBL" id="KAL3319956.1"/>
    </source>
</evidence>
<feature type="active site" description="Charge relay system" evidence="8 9">
    <location>
        <position position="248"/>
    </location>
</feature>
<evidence type="ECO:0000256" key="8">
    <source>
        <dbReference type="PIRSR" id="PIRSR615500-1"/>
    </source>
</evidence>
<dbReference type="PROSITE" id="PS51892">
    <property type="entry name" value="SUBTILASE"/>
    <property type="match status" value="1"/>
</dbReference>
<proteinExistence type="inferred from homology"/>
<dbReference type="InterPro" id="IPR002884">
    <property type="entry name" value="P_dom"/>
</dbReference>
<dbReference type="PANTHER" id="PTHR42884">
    <property type="entry name" value="PROPROTEIN CONVERTASE SUBTILISIN/KEXIN-RELATED"/>
    <property type="match status" value="1"/>
</dbReference>
<keyword evidence="13" id="KW-1185">Reference proteome</keyword>
<dbReference type="InterPro" id="IPR023827">
    <property type="entry name" value="Peptidase_S8_Asp-AS"/>
</dbReference>
<dbReference type="Gene3D" id="2.60.120.260">
    <property type="entry name" value="Galactose-binding domain-like"/>
    <property type="match status" value="1"/>
</dbReference>
<reference evidence="12 13" key="1">
    <citation type="submission" date="2024-11" db="EMBL/GenBank/DDBJ databases">
        <title>Adaptive evolution of stress response genes in parasites aligns with host niche diversity.</title>
        <authorList>
            <person name="Hahn C."/>
            <person name="Resl P."/>
        </authorList>
    </citation>
    <scope>NUCLEOTIDE SEQUENCE [LARGE SCALE GENOMIC DNA]</scope>
    <source>
        <strain evidence="12">EGGRZ-B1_66</strain>
        <tissue evidence="12">Body</tissue>
    </source>
</reference>
<keyword evidence="2" id="KW-0165">Cleavage on pair of basic residues</keyword>
<dbReference type="InterPro" id="IPR008979">
    <property type="entry name" value="Galactose-bd-like_sf"/>
</dbReference>
<keyword evidence="3" id="KW-0732">Signal</keyword>
<dbReference type="PROSITE" id="PS00138">
    <property type="entry name" value="SUBTILASE_SER"/>
    <property type="match status" value="1"/>
</dbReference>
<comment type="similarity">
    <text evidence="9 10">Belongs to the peptidase S8 family.</text>
</comment>
<dbReference type="Pfam" id="PF00082">
    <property type="entry name" value="Peptidase_S8"/>
    <property type="match status" value="1"/>
</dbReference>
<keyword evidence="4 9" id="KW-0378">Hydrolase</keyword>
<evidence type="ECO:0000256" key="6">
    <source>
        <dbReference type="ARBA" id="ARBA00023145"/>
    </source>
</evidence>
<dbReference type="Gene3D" id="3.40.50.200">
    <property type="entry name" value="Peptidase S8/S53 domain"/>
    <property type="match status" value="2"/>
</dbReference>
<evidence type="ECO:0000259" key="11">
    <source>
        <dbReference type="PROSITE" id="PS51829"/>
    </source>
</evidence>
<dbReference type="SUPFAM" id="SSF49785">
    <property type="entry name" value="Galactose-binding domain-like"/>
    <property type="match status" value="1"/>
</dbReference>
<keyword evidence="5 9" id="KW-0720">Serine protease</keyword>
<feature type="domain" description="P/Homo B" evidence="11">
    <location>
        <begin position="323"/>
        <end position="462"/>
    </location>
</feature>
<dbReference type="PANTHER" id="PTHR42884:SF3">
    <property type="entry name" value="FURIN-LIKE PROTEASE 1, ISOFORMS 1_1-X_2"/>
    <property type="match status" value="1"/>
</dbReference>
<dbReference type="AlphaFoldDB" id="A0ABD2QNC2"/>
<evidence type="ECO:0000256" key="3">
    <source>
        <dbReference type="ARBA" id="ARBA00022729"/>
    </source>
</evidence>
<dbReference type="PROSITE" id="PS51829">
    <property type="entry name" value="P_HOMO_B"/>
    <property type="match status" value="1"/>
</dbReference>
<accession>A0ABD2QNC2</accession>
<gene>
    <name evidence="12" type="ORF">Ciccas_001360</name>
</gene>
<dbReference type="InterPro" id="IPR015500">
    <property type="entry name" value="Peptidase_S8_subtilisin-rel"/>
</dbReference>
<dbReference type="InterPro" id="IPR000209">
    <property type="entry name" value="Peptidase_S8/S53_dom"/>
</dbReference>
<dbReference type="FunFam" id="2.60.120.260:FF:000006">
    <property type="entry name" value="Proprotein convertase subtilisin/kexin type 5"/>
    <property type="match status" value="1"/>
</dbReference>
<evidence type="ECO:0000256" key="5">
    <source>
        <dbReference type="ARBA" id="ARBA00022825"/>
    </source>
</evidence>
<dbReference type="EMBL" id="JBJKFK010000087">
    <property type="protein sequence ID" value="KAL3319956.1"/>
    <property type="molecule type" value="Genomic_DNA"/>
</dbReference>
<dbReference type="GO" id="GO:0012505">
    <property type="term" value="C:endomembrane system"/>
    <property type="evidence" value="ECO:0007669"/>
    <property type="project" value="UniProtKB-SubCell"/>
</dbReference>
<dbReference type="Proteomes" id="UP001626550">
    <property type="component" value="Unassembled WGS sequence"/>
</dbReference>
<dbReference type="InterPro" id="IPR022398">
    <property type="entry name" value="Peptidase_S8_His-AS"/>
</dbReference>
<evidence type="ECO:0000256" key="10">
    <source>
        <dbReference type="RuleBase" id="RU003355"/>
    </source>
</evidence>
<dbReference type="InterPro" id="IPR034182">
    <property type="entry name" value="Kexin/furin"/>
</dbReference>
<organism evidence="12 13">
    <name type="scientific">Cichlidogyrus casuarinus</name>
    <dbReference type="NCBI Taxonomy" id="1844966"/>
    <lineage>
        <taxon>Eukaryota</taxon>
        <taxon>Metazoa</taxon>
        <taxon>Spiralia</taxon>
        <taxon>Lophotrochozoa</taxon>
        <taxon>Platyhelminthes</taxon>
        <taxon>Monogenea</taxon>
        <taxon>Monopisthocotylea</taxon>
        <taxon>Dactylogyridea</taxon>
        <taxon>Ancyrocephalidae</taxon>
        <taxon>Cichlidogyrus</taxon>
    </lineage>
</organism>
<evidence type="ECO:0000256" key="1">
    <source>
        <dbReference type="ARBA" id="ARBA00022670"/>
    </source>
</evidence>
<dbReference type="InterPro" id="IPR036852">
    <property type="entry name" value="Peptidase_S8/S53_dom_sf"/>
</dbReference>
<evidence type="ECO:0000256" key="4">
    <source>
        <dbReference type="ARBA" id="ARBA00022801"/>
    </source>
</evidence>
<dbReference type="SUPFAM" id="SSF52743">
    <property type="entry name" value="Subtilisin-like"/>
    <property type="match status" value="1"/>
</dbReference>